<dbReference type="EC" id="3.1.6.1" evidence="8"/>
<dbReference type="PANTHER" id="PTHR42693">
    <property type="entry name" value="ARYLSULFATASE FAMILY MEMBER"/>
    <property type="match status" value="1"/>
</dbReference>
<dbReference type="InterPro" id="IPR017850">
    <property type="entry name" value="Alkaline_phosphatase_core_sf"/>
</dbReference>
<reference evidence="9" key="1">
    <citation type="submission" date="2017-02" db="EMBL/GenBank/DDBJ databases">
        <authorList>
            <person name="Rodrigo-Torres L."/>
            <person name="Arahal R.D."/>
            <person name="Lucena T."/>
        </authorList>
    </citation>
    <scope>NUCLEOTIDE SEQUENCE [LARGE SCALE GENOMIC DNA]</scope>
    <source>
        <strain evidence="9">CECT 7878</strain>
    </source>
</reference>
<dbReference type="PANTHER" id="PTHR42693:SF53">
    <property type="entry name" value="ENDO-4-O-SULFATASE"/>
    <property type="match status" value="1"/>
</dbReference>
<comment type="PTM">
    <text evidence="5">The conversion to 3-oxoalanine (also known as C-formylglycine, FGly), of a serine or cysteine residue in prokaryotes and of a cysteine residue in eukaryotes, is critical for catalytic activity.</text>
</comment>
<evidence type="ECO:0000259" key="7">
    <source>
        <dbReference type="Pfam" id="PF00884"/>
    </source>
</evidence>
<evidence type="ECO:0000256" key="6">
    <source>
        <dbReference type="SAM" id="SignalP"/>
    </source>
</evidence>
<proteinExistence type="inferred from homology"/>
<name>A0A1R4LN35_VIBR1</name>
<dbReference type="SUPFAM" id="SSF53649">
    <property type="entry name" value="Alkaline phosphatase-like"/>
    <property type="match status" value="1"/>
</dbReference>
<dbReference type="InterPro" id="IPR000917">
    <property type="entry name" value="Sulfatase_N"/>
</dbReference>
<evidence type="ECO:0000256" key="1">
    <source>
        <dbReference type="ARBA" id="ARBA00008779"/>
    </source>
</evidence>
<dbReference type="InterPro" id="IPR050738">
    <property type="entry name" value="Sulfatase"/>
</dbReference>
<comment type="similarity">
    <text evidence="1">Belongs to the sulfatase family.</text>
</comment>
<dbReference type="GO" id="GO:0004065">
    <property type="term" value="F:arylsulfatase activity"/>
    <property type="evidence" value="ECO:0007669"/>
    <property type="project" value="UniProtKB-EC"/>
</dbReference>
<dbReference type="InterPro" id="IPR024607">
    <property type="entry name" value="Sulfatase_CS"/>
</dbReference>
<feature type="signal peptide" evidence="6">
    <location>
        <begin position="1"/>
        <end position="21"/>
    </location>
</feature>
<protein>
    <submittedName>
        <fullName evidence="8">Arylsulfatase</fullName>
        <ecNumber evidence="8">3.1.6.1</ecNumber>
    </submittedName>
</protein>
<dbReference type="AlphaFoldDB" id="A0A1R4LN35"/>
<evidence type="ECO:0000256" key="5">
    <source>
        <dbReference type="PIRSR" id="PIRSR600917-52"/>
    </source>
</evidence>
<evidence type="ECO:0000256" key="2">
    <source>
        <dbReference type="ARBA" id="ARBA00022723"/>
    </source>
</evidence>
<evidence type="ECO:0000256" key="4">
    <source>
        <dbReference type="ARBA" id="ARBA00022837"/>
    </source>
</evidence>
<sequence>MKKKVLALTLLAASISSTVNAVDFAPQKQSEKPNIVLIMAEDLSPRWGVYGDPVAKTPNIDALAKESVRFQQVYTMAPVSAPSRAGVITGRFPQTLGLQHMRTTNYPGGGYIGVPESQVKGYPELLRANGYFTYNDTKTDYQFSGGPMNIGPFTLWDKHGTYKNMDDLMLPTAWRNYDLHGKPFFLHLNPQITHESGIFRKEDLLTKKWEGLVNRWDKLRTHYNIQPTDPNDVKLEPYYPDTPRVRRDIARHYDNVQVMDQMVGKIVQGLKKDGLWDNTILIVTTDHGDGIPRHKRDLYDSGLKVPFIAHVPKQYQPAWWKHNGQTENRLVSFEDLAPTILGFSGSKVPDYMTGVDLSKDNATVREYAYAGRDRFDEIPQYGRSVRNARYSYVYNEHTEIPGGYDNNFRNNLGIMQSMKAENDAGHLNKQQKIWFEPRPQEELYDKVNDPYELNNLAQDPKYKAVLETMRQALVEWDGSAVDMSLMPESEMVKQILDKDGKQRVTEAPFGHYNPLFKTFSIVNRTQNASIGYRFDNGDWQLYTKALKVPQGVHKIEFKSVRYGWKESENQSYTFQ</sequence>
<feature type="chain" id="PRO_5012164522" evidence="6">
    <location>
        <begin position="22"/>
        <end position="575"/>
    </location>
</feature>
<dbReference type="Pfam" id="PF00884">
    <property type="entry name" value="Sulfatase"/>
    <property type="match status" value="1"/>
</dbReference>
<dbReference type="Gene3D" id="3.40.720.10">
    <property type="entry name" value="Alkaline Phosphatase, subunit A"/>
    <property type="match status" value="1"/>
</dbReference>
<keyword evidence="9" id="KW-1185">Reference proteome</keyword>
<feature type="domain" description="Sulfatase N-terminal" evidence="7">
    <location>
        <begin position="33"/>
        <end position="345"/>
    </location>
</feature>
<evidence type="ECO:0000313" key="8">
    <source>
        <dbReference type="EMBL" id="SJN57873.1"/>
    </source>
</evidence>
<dbReference type="GO" id="GO:0046872">
    <property type="term" value="F:metal ion binding"/>
    <property type="evidence" value="ECO:0007669"/>
    <property type="project" value="UniProtKB-KW"/>
</dbReference>
<dbReference type="CDD" id="cd16027">
    <property type="entry name" value="SGSH"/>
    <property type="match status" value="1"/>
</dbReference>
<dbReference type="EMBL" id="FULE01000033">
    <property type="protein sequence ID" value="SJN57873.1"/>
    <property type="molecule type" value="Genomic_DNA"/>
</dbReference>
<dbReference type="OrthoDB" id="9803751at2"/>
<organism evidence="8 9">
    <name type="scientific">Vibrio ruber (strain DSM 16370 / JCM 11486 / BCRC 17186 / CECT 7878 / LMG 23124 / VR1)</name>
    <dbReference type="NCBI Taxonomy" id="1123498"/>
    <lineage>
        <taxon>Bacteria</taxon>
        <taxon>Pseudomonadati</taxon>
        <taxon>Pseudomonadota</taxon>
        <taxon>Gammaproteobacteria</taxon>
        <taxon>Vibrionales</taxon>
        <taxon>Vibrionaceae</taxon>
        <taxon>Vibrio</taxon>
    </lineage>
</organism>
<dbReference type="RefSeq" id="WP_077336489.1">
    <property type="nucleotide sequence ID" value="NZ_FULE01000033.1"/>
</dbReference>
<dbReference type="STRING" id="1123498.VR7878_02528"/>
<evidence type="ECO:0000313" key="9">
    <source>
        <dbReference type="Proteomes" id="UP000188276"/>
    </source>
</evidence>
<evidence type="ECO:0000256" key="3">
    <source>
        <dbReference type="ARBA" id="ARBA00022801"/>
    </source>
</evidence>
<dbReference type="PROSITE" id="PS00523">
    <property type="entry name" value="SULFATASE_1"/>
    <property type="match status" value="1"/>
</dbReference>
<keyword evidence="2" id="KW-0479">Metal-binding</keyword>
<keyword evidence="3 8" id="KW-0378">Hydrolase</keyword>
<gene>
    <name evidence="8" type="ORF">VR7878_02528</name>
</gene>
<keyword evidence="4" id="KW-0106">Calcium</keyword>
<dbReference type="Proteomes" id="UP000188276">
    <property type="component" value="Unassembled WGS sequence"/>
</dbReference>
<feature type="modified residue" description="3-oxoalanine (Ser)" evidence="5">
    <location>
        <position position="80"/>
    </location>
</feature>
<keyword evidence="6" id="KW-0732">Signal</keyword>
<accession>A0A1R4LN35</accession>